<evidence type="ECO:0000313" key="1">
    <source>
        <dbReference type="EMBL" id="KAK7686903.1"/>
    </source>
</evidence>
<comment type="caution">
    <text evidence="1">The sequence shown here is derived from an EMBL/GenBank/DDBJ whole genome shotgun (WGS) entry which is preliminary data.</text>
</comment>
<dbReference type="EMBL" id="JASBNA010000015">
    <property type="protein sequence ID" value="KAK7686903.1"/>
    <property type="molecule type" value="Genomic_DNA"/>
</dbReference>
<evidence type="ECO:0000313" key="2">
    <source>
        <dbReference type="Proteomes" id="UP001385951"/>
    </source>
</evidence>
<gene>
    <name evidence="1" type="ORF">QCA50_009980</name>
</gene>
<reference evidence="1 2" key="1">
    <citation type="submission" date="2022-09" db="EMBL/GenBank/DDBJ databases">
        <authorList>
            <person name="Palmer J.M."/>
        </authorList>
    </citation>
    <scope>NUCLEOTIDE SEQUENCE [LARGE SCALE GENOMIC DNA]</scope>
    <source>
        <strain evidence="1 2">DSM 7382</strain>
    </source>
</reference>
<sequence length="189" mass="22457">MGINRRKFNPLGTQAQLESEGAKRSHESFIKMLTERNHQEELVNFKEAAHELAKLAEYLLLLKESALERHVDFDHYLKGEMDSVIEELSREYIDESDKYKDFLGILASDFYDFKLKNLGELADFQESCYNALCSPYYNYKNEEFMYFERFVEYELLPNIRSGQTNAKEVQVDYETLVGRRVKVYRDLHY</sequence>
<organism evidence="1 2">
    <name type="scientific">Cerrena zonata</name>
    <dbReference type="NCBI Taxonomy" id="2478898"/>
    <lineage>
        <taxon>Eukaryota</taxon>
        <taxon>Fungi</taxon>
        <taxon>Dikarya</taxon>
        <taxon>Basidiomycota</taxon>
        <taxon>Agaricomycotina</taxon>
        <taxon>Agaricomycetes</taxon>
        <taxon>Polyporales</taxon>
        <taxon>Cerrenaceae</taxon>
        <taxon>Cerrena</taxon>
    </lineage>
</organism>
<accession>A0AAW0FZH2</accession>
<dbReference type="Proteomes" id="UP001385951">
    <property type="component" value="Unassembled WGS sequence"/>
</dbReference>
<keyword evidence="2" id="KW-1185">Reference proteome</keyword>
<dbReference type="AlphaFoldDB" id="A0AAW0FZH2"/>
<proteinExistence type="predicted"/>
<name>A0AAW0FZH2_9APHY</name>
<protein>
    <submittedName>
        <fullName evidence="1">Uncharacterized protein</fullName>
    </submittedName>
</protein>